<dbReference type="EMBL" id="CP036532">
    <property type="protein sequence ID" value="QBK32160.1"/>
    <property type="molecule type" value="Genomic_DNA"/>
</dbReference>
<keyword evidence="6 9" id="KW-1133">Transmembrane helix</keyword>
<accession>A0A4P6V6Q9</accession>
<feature type="transmembrane region" description="Helical" evidence="9">
    <location>
        <begin position="81"/>
        <end position="101"/>
    </location>
</feature>
<evidence type="ECO:0000313" key="11">
    <source>
        <dbReference type="Proteomes" id="UP000293719"/>
    </source>
</evidence>
<dbReference type="AlphaFoldDB" id="A0A4P6V6Q9"/>
<keyword evidence="4" id="KW-0997">Cell inner membrane</keyword>
<dbReference type="Proteomes" id="UP000293719">
    <property type="component" value="Chromosome"/>
</dbReference>
<evidence type="ECO:0000256" key="9">
    <source>
        <dbReference type="SAM" id="Phobius"/>
    </source>
</evidence>
<keyword evidence="11" id="KW-1185">Reference proteome</keyword>
<dbReference type="PANTHER" id="PTHR30574:SF1">
    <property type="entry name" value="SULPHUR TRANSPORT DOMAIN-CONTAINING PROTEIN"/>
    <property type="match status" value="1"/>
</dbReference>
<proteinExistence type="inferred from homology"/>
<comment type="similarity">
    <text evidence="8">Belongs to the TsuA/YedE (TC 9.B.102) family.</text>
</comment>
<protein>
    <submittedName>
        <fullName evidence="10">YeeE/YedE family protein</fullName>
    </submittedName>
</protein>
<evidence type="ECO:0000256" key="5">
    <source>
        <dbReference type="ARBA" id="ARBA00022692"/>
    </source>
</evidence>
<gene>
    <name evidence="10" type="ORF">E0E05_17165</name>
</gene>
<evidence type="ECO:0000256" key="3">
    <source>
        <dbReference type="ARBA" id="ARBA00022475"/>
    </source>
</evidence>
<evidence type="ECO:0000313" key="10">
    <source>
        <dbReference type="EMBL" id="QBK32160.1"/>
    </source>
</evidence>
<evidence type="ECO:0000256" key="4">
    <source>
        <dbReference type="ARBA" id="ARBA00022519"/>
    </source>
</evidence>
<dbReference type="OrthoDB" id="9814020at2"/>
<evidence type="ECO:0000256" key="2">
    <source>
        <dbReference type="ARBA" id="ARBA00022448"/>
    </source>
</evidence>
<comment type="subcellular location">
    <subcellularLocation>
        <location evidence="1">Cell inner membrane</location>
        <topology evidence="1">Multi-pass membrane protein</topology>
    </subcellularLocation>
</comment>
<feature type="transmembrane region" description="Helical" evidence="9">
    <location>
        <begin position="53"/>
        <end position="75"/>
    </location>
</feature>
<dbReference type="InterPro" id="IPR007272">
    <property type="entry name" value="Sulf_transp_TsuA/YedE"/>
</dbReference>
<name>A0A4P6V6Q9_9HYPH</name>
<organism evidence="10 11">
    <name type="scientific">Roseitalea porphyridii</name>
    <dbReference type="NCBI Taxonomy" id="1852022"/>
    <lineage>
        <taxon>Bacteria</taxon>
        <taxon>Pseudomonadati</taxon>
        <taxon>Pseudomonadota</taxon>
        <taxon>Alphaproteobacteria</taxon>
        <taxon>Hyphomicrobiales</taxon>
        <taxon>Ahrensiaceae</taxon>
        <taxon>Roseitalea</taxon>
    </lineage>
</organism>
<evidence type="ECO:0000256" key="6">
    <source>
        <dbReference type="ARBA" id="ARBA00022989"/>
    </source>
</evidence>
<keyword evidence="7 9" id="KW-0472">Membrane</keyword>
<dbReference type="PANTHER" id="PTHR30574">
    <property type="entry name" value="INNER MEMBRANE PROTEIN YEDE"/>
    <property type="match status" value="1"/>
</dbReference>
<keyword evidence="5 9" id="KW-0812">Transmembrane</keyword>
<feature type="transmembrane region" description="Helical" evidence="9">
    <location>
        <begin position="6"/>
        <end position="27"/>
    </location>
</feature>
<evidence type="ECO:0000256" key="1">
    <source>
        <dbReference type="ARBA" id="ARBA00004429"/>
    </source>
</evidence>
<keyword evidence="3" id="KW-1003">Cell membrane</keyword>
<evidence type="ECO:0000256" key="7">
    <source>
        <dbReference type="ARBA" id="ARBA00023136"/>
    </source>
</evidence>
<evidence type="ECO:0000256" key="8">
    <source>
        <dbReference type="ARBA" id="ARBA00035655"/>
    </source>
</evidence>
<reference evidence="10 11" key="1">
    <citation type="journal article" date="2017" name="Int. J. Syst. Evol. Microbiol.">
        <title>Roseitalea porphyridii gen. nov., sp. nov., isolated from a red alga, and reclassification of Hoeflea suaedae Chung et al. 2013 as Pseudohoeflea suaedae gen. nov., comb. nov.</title>
        <authorList>
            <person name="Hyeon J.W."/>
            <person name="Jeong S.E."/>
            <person name="Baek K."/>
            <person name="Jeon C.O."/>
        </authorList>
    </citation>
    <scope>NUCLEOTIDE SEQUENCE [LARGE SCALE GENOMIC DNA]</scope>
    <source>
        <strain evidence="10 11">MA7-20</strain>
    </source>
</reference>
<dbReference type="KEGG" id="rpod:E0E05_17165"/>
<feature type="transmembrane region" description="Helical" evidence="9">
    <location>
        <begin position="113"/>
        <end position="135"/>
    </location>
</feature>
<dbReference type="GO" id="GO:0005886">
    <property type="term" value="C:plasma membrane"/>
    <property type="evidence" value="ECO:0007669"/>
    <property type="project" value="UniProtKB-SubCell"/>
</dbReference>
<sequence length="144" mass="14498">MATEFTPFLSLAGGILIGLAATLLMALHGRIAGMTGILGGVLPPFADDWQWRAAFLAGAIAAPAAFLVAGGTIPFAVPVPVWAMVVGGLIVGIGVHFGAGCTSGHGVCGMARLSPRSIVATITFMITTGITVYVARHLLSIGVA</sequence>
<keyword evidence="2" id="KW-0813">Transport</keyword>